<dbReference type="GO" id="GO:0016787">
    <property type="term" value="F:hydrolase activity"/>
    <property type="evidence" value="ECO:0007669"/>
    <property type="project" value="UniProtKB-KW"/>
</dbReference>
<evidence type="ECO:0000256" key="2">
    <source>
        <dbReference type="ARBA" id="ARBA00022801"/>
    </source>
</evidence>
<keyword evidence="1" id="KW-0547">Nucleotide-binding</keyword>
<dbReference type="GO" id="GO:0003677">
    <property type="term" value="F:DNA binding"/>
    <property type="evidence" value="ECO:0007669"/>
    <property type="project" value="InterPro"/>
</dbReference>
<dbReference type="HOGENOM" id="CLU_672210_0_0_0"/>
<reference evidence="6" key="1">
    <citation type="journal article" date="2015" name="PeerJ">
        <title>First genomic representation of candidate bacterial phylum KSB3 points to enhanced environmental sensing as a trigger of wastewater bulking.</title>
        <authorList>
            <person name="Sekiguchi Y."/>
            <person name="Ohashi A."/>
            <person name="Parks D.H."/>
            <person name="Yamauchi T."/>
            <person name="Tyson G.W."/>
            <person name="Hugenholtz P."/>
        </authorList>
    </citation>
    <scope>NUCLEOTIDE SEQUENCE [LARGE SCALE GENOMIC DNA]</scope>
</reference>
<keyword evidence="3" id="KW-0347">Helicase</keyword>
<dbReference type="STRING" id="1499967.U27_06893"/>
<dbReference type="Pfam" id="PF13361">
    <property type="entry name" value="UvrD_C"/>
    <property type="match status" value="1"/>
</dbReference>
<name>A0A081C5Q2_VECG1</name>
<dbReference type="InterPro" id="IPR014017">
    <property type="entry name" value="DNA_helicase_UvrD-like_C"/>
</dbReference>
<dbReference type="GO" id="GO:0043138">
    <property type="term" value="F:3'-5' DNA helicase activity"/>
    <property type="evidence" value="ECO:0007669"/>
    <property type="project" value="TreeGrafter"/>
</dbReference>
<dbReference type="Gene3D" id="3.40.50.300">
    <property type="entry name" value="P-loop containing nucleotide triphosphate hydrolases"/>
    <property type="match status" value="2"/>
</dbReference>
<dbReference type="InterPro" id="IPR000212">
    <property type="entry name" value="DNA_helicase_UvrD/REP"/>
</dbReference>
<keyword evidence="7" id="KW-1185">Reference proteome</keyword>
<dbReference type="PANTHER" id="PTHR11070:SF2">
    <property type="entry name" value="ATP-DEPENDENT DNA HELICASE SRS2"/>
    <property type="match status" value="1"/>
</dbReference>
<evidence type="ECO:0000313" key="6">
    <source>
        <dbReference type="EMBL" id="GAK59907.1"/>
    </source>
</evidence>
<keyword evidence="2" id="KW-0378">Hydrolase</keyword>
<dbReference type="SUPFAM" id="SSF52540">
    <property type="entry name" value="P-loop containing nucleoside triphosphate hydrolases"/>
    <property type="match status" value="1"/>
</dbReference>
<proteinExistence type="predicted"/>
<dbReference type="PANTHER" id="PTHR11070">
    <property type="entry name" value="UVRD / RECB / PCRA DNA HELICASE FAMILY MEMBER"/>
    <property type="match status" value="1"/>
</dbReference>
<dbReference type="Pfam" id="PF13245">
    <property type="entry name" value="AAA_19"/>
    <property type="match status" value="1"/>
</dbReference>
<dbReference type="AlphaFoldDB" id="A0A081C5Q2"/>
<dbReference type="GO" id="GO:0005524">
    <property type="term" value="F:ATP binding"/>
    <property type="evidence" value="ECO:0007669"/>
    <property type="project" value="UniProtKB-KW"/>
</dbReference>
<dbReference type="EMBL" id="DF820471">
    <property type="protein sequence ID" value="GAK59907.1"/>
    <property type="molecule type" value="Genomic_DNA"/>
</dbReference>
<dbReference type="InterPro" id="IPR027417">
    <property type="entry name" value="P-loop_NTPase"/>
</dbReference>
<dbReference type="eggNOG" id="COG0210">
    <property type="taxonomic scope" value="Bacteria"/>
</dbReference>
<organism evidence="6">
    <name type="scientific">Vecturithrix granuli</name>
    <dbReference type="NCBI Taxonomy" id="1499967"/>
    <lineage>
        <taxon>Bacteria</taxon>
        <taxon>Candidatus Moduliflexota</taxon>
        <taxon>Candidatus Vecturitrichia</taxon>
        <taxon>Candidatus Vecturitrichales</taxon>
        <taxon>Candidatus Vecturitrichaceae</taxon>
        <taxon>Candidatus Vecturithrix</taxon>
    </lineage>
</organism>
<accession>A0A081C5Q2</accession>
<dbReference type="GO" id="GO:0000725">
    <property type="term" value="P:recombinational repair"/>
    <property type="evidence" value="ECO:0007669"/>
    <property type="project" value="TreeGrafter"/>
</dbReference>
<evidence type="ECO:0000313" key="7">
    <source>
        <dbReference type="Proteomes" id="UP000030661"/>
    </source>
</evidence>
<evidence type="ECO:0000256" key="3">
    <source>
        <dbReference type="ARBA" id="ARBA00022806"/>
    </source>
</evidence>
<feature type="domain" description="UvrD-like helicase C-terminal" evidence="5">
    <location>
        <begin position="351"/>
        <end position="411"/>
    </location>
</feature>
<sequence length="444" mass="52320">METKQEQAIITALFTDIVIKSPPRSEEYVVLGQETYPIDQNQEQIAKSIGEGPRLLRGIAGTGKTLIMLYRAKLLAVNDITGEMRILVLCWNISLANYMRQLYERLQFRVWGRQVQIMHFSQFTGRFLRRRIEYEEFDAPEFVESLEAVRITEDKKYDAIYIDEAQDFRKEWIQFLFHRLLKGDDPKKRNLLIAADDAQQIYLRRDFSWSMLEEETPRLYQNEELNWRKLGIPLQGRTKILKTVYRNSARVWIFAAYLLEERAAYSKQSDTQVRFSTKGGYDPELIECANPQAQIDKTIEILKNVINSDYAPRNILILYRHANFNGFNWLEHIEKKLLQEHIPYESIVENKRDFEWQADTVKISTIHSAKGMDSPIVIVLGAETFVDKYEDQDETKLMYVALTRAREYLVVLHSGDRGLVPQLKYCQEQYHKFRDAIIEYIEQS</sequence>
<keyword evidence="4" id="KW-0067">ATP-binding</keyword>
<gene>
    <name evidence="6" type="ORF">U27_06893</name>
</gene>
<evidence type="ECO:0000256" key="1">
    <source>
        <dbReference type="ARBA" id="ARBA00022741"/>
    </source>
</evidence>
<evidence type="ECO:0000256" key="4">
    <source>
        <dbReference type="ARBA" id="ARBA00022840"/>
    </source>
</evidence>
<protein>
    <recommendedName>
        <fullName evidence="5">UvrD-like helicase C-terminal domain-containing protein</fullName>
    </recommendedName>
</protein>
<dbReference type="Proteomes" id="UP000030661">
    <property type="component" value="Unassembled WGS sequence"/>
</dbReference>
<evidence type="ECO:0000259" key="5">
    <source>
        <dbReference type="Pfam" id="PF13361"/>
    </source>
</evidence>